<organism evidence="1">
    <name type="scientific">Phage sp. ctgh419</name>
    <dbReference type="NCBI Taxonomy" id="2828009"/>
    <lineage>
        <taxon>Viruses</taxon>
    </lineage>
</organism>
<dbReference type="EMBL" id="BK032618">
    <property type="protein sequence ID" value="DAF51611.1"/>
    <property type="molecule type" value="Genomic_DNA"/>
</dbReference>
<sequence>MQPFLQLSDRRMAYLDRLKGVFVMTFNQVVPGSSPGCLS</sequence>
<name>A0A8S5SLB7_9VIRU</name>
<reference evidence="1" key="1">
    <citation type="journal article" date="2021" name="Proc. Natl. Acad. Sci. U.S.A.">
        <title>A Catalog of Tens of Thousands of Viruses from Human Metagenomes Reveals Hidden Associations with Chronic Diseases.</title>
        <authorList>
            <person name="Tisza M.J."/>
            <person name="Buck C.B."/>
        </authorList>
    </citation>
    <scope>NUCLEOTIDE SEQUENCE</scope>
    <source>
        <strain evidence="1">Ctgh419</strain>
    </source>
</reference>
<accession>A0A8S5SLB7</accession>
<protein>
    <submittedName>
        <fullName evidence="1">Uncharacterized protein</fullName>
    </submittedName>
</protein>
<evidence type="ECO:0000313" key="1">
    <source>
        <dbReference type="EMBL" id="DAF51611.1"/>
    </source>
</evidence>
<proteinExistence type="predicted"/>